<dbReference type="PROSITE" id="PS51257">
    <property type="entry name" value="PROKAR_LIPOPROTEIN"/>
    <property type="match status" value="1"/>
</dbReference>
<protein>
    <submittedName>
        <fullName evidence="8">NLPA lipoprotein</fullName>
    </submittedName>
</protein>
<keyword evidence="3 7" id="KW-0732">Signal</keyword>
<dbReference type="SUPFAM" id="SSF53850">
    <property type="entry name" value="Periplasmic binding protein-like II"/>
    <property type="match status" value="1"/>
</dbReference>
<gene>
    <name evidence="8" type="ORF">HYN51_01470</name>
</gene>
<evidence type="ECO:0000256" key="6">
    <source>
        <dbReference type="ARBA" id="ARBA00023288"/>
    </source>
</evidence>
<dbReference type="PANTHER" id="PTHR30429">
    <property type="entry name" value="D-METHIONINE-BINDING LIPOPROTEIN METQ"/>
    <property type="match status" value="1"/>
</dbReference>
<reference evidence="8 9" key="1">
    <citation type="journal article" date="2019" name="Int. J. Syst. Evol. Microbiol.">
        <title>Limnobaculum parvum gen. nov., sp. nov., isolated from a freshwater lake.</title>
        <authorList>
            <person name="Baek C."/>
            <person name="Shin S.K."/>
            <person name="Yi H."/>
        </authorList>
    </citation>
    <scope>NUCLEOTIDE SEQUENCE [LARGE SCALE GENOMIC DNA]</scope>
    <source>
        <strain evidence="8 9">HYN0051</strain>
    </source>
</reference>
<keyword evidence="9" id="KW-1185">Reference proteome</keyword>
<comment type="similarity">
    <text evidence="2">Belongs to the NlpA lipoprotein family.</text>
</comment>
<evidence type="ECO:0000313" key="9">
    <source>
        <dbReference type="Proteomes" id="UP000244908"/>
    </source>
</evidence>
<dbReference type="GO" id="GO:0016020">
    <property type="term" value="C:membrane"/>
    <property type="evidence" value="ECO:0007669"/>
    <property type="project" value="UniProtKB-SubCell"/>
</dbReference>
<proteinExistence type="inferred from homology"/>
<dbReference type="RefSeq" id="WP_108899434.1">
    <property type="nucleotide sequence ID" value="NZ_CP029185.2"/>
</dbReference>
<accession>A0A2Y9TUK2</accession>
<keyword evidence="5" id="KW-0564">Palmitate</keyword>
<dbReference type="KEGG" id="lpv:HYN51_01470"/>
<dbReference type="OrthoDB" id="9812878at2"/>
<comment type="subcellular location">
    <subcellularLocation>
        <location evidence="1">Membrane</location>
        <topology evidence="1">Lipid-anchor</topology>
    </subcellularLocation>
</comment>
<evidence type="ECO:0000256" key="7">
    <source>
        <dbReference type="SAM" id="SignalP"/>
    </source>
</evidence>
<evidence type="ECO:0000256" key="4">
    <source>
        <dbReference type="ARBA" id="ARBA00023136"/>
    </source>
</evidence>
<dbReference type="Proteomes" id="UP000244908">
    <property type="component" value="Chromosome"/>
</dbReference>
<evidence type="ECO:0000313" key="8">
    <source>
        <dbReference type="EMBL" id="AWH87345.1"/>
    </source>
</evidence>
<dbReference type="Gene3D" id="3.40.190.10">
    <property type="entry name" value="Periplasmic binding protein-like II"/>
    <property type="match status" value="2"/>
</dbReference>
<keyword evidence="6 8" id="KW-0449">Lipoprotein</keyword>
<keyword evidence="4" id="KW-0472">Membrane</keyword>
<dbReference type="Pfam" id="PF03180">
    <property type="entry name" value="Lipoprotein_9"/>
    <property type="match status" value="1"/>
</dbReference>
<evidence type="ECO:0000256" key="5">
    <source>
        <dbReference type="ARBA" id="ARBA00023139"/>
    </source>
</evidence>
<evidence type="ECO:0000256" key="3">
    <source>
        <dbReference type="ARBA" id="ARBA00022729"/>
    </source>
</evidence>
<feature type="chain" id="PRO_5016019126" evidence="7">
    <location>
        <begin position="20"/>
        <end position="270"/>
    </location>
</feature>
<evidence type="ECO:0000256" key="1">
    <source>
        <dbReference type="ARBA" id="ARBA00004635"/>
    </source>
</evidence>
<evidence type="ECO:0000256" key="2">
    <source>
        <dbReference type="ARBA" id="ARBA00008973"/>
    </source>
</evidence>
<dbReference type="EMBL" id="CP029185">
    <property type="protein sequence ID" value="AWH87345.1"/>
    <property type="molecule type" value="Genomic_DNA"/>
</dbReference>
<name>A0A2Y9TUK2_9GAMM</name>
<dbReference type="AlphaFoldDB" id="A0A2Y9TUK2"/>
<dbReference type="InterPro" id="IPR004872">
    <property type="entry name" value="Lipoprotein_NlpA"/>
</dbReference>
<dbReference type="PANTHER" id="PTHR30429:SF0">
    <property type="entry name" value="METHIONINE-BINDING LIPOPROTEIN METQ"/>
    <property type="match status" value="1"/>
</dbReference>
<feature type="signal peptide" evidence="7">
    <location>
        <begin position="1"/>
        <end position="19"/>
    </location>
</feature>
<sequence length="270" mass="30010">MKKLLAGLSCFLIMLGLTACDNPDKSSEAAKLKIACNEVSCAILEPGLGWIKEHGLNVELVMMDNNVNIIKAVNDGSVNAGLGVHSKFMESFNQKNNGKLAMVKPYPFTTGIGLYSDRYKSLDALPDHAKIAIMNDAMNMDRGLRMMQSAGLIELDNSKNTNYSLLDIKKNPKNFEFIDMDQTQTVRSLQDVDAAIVFFTHMRNANKDFRAYLIRDKNANEFPMGLVVLQDNANQPWANTLAEALRSDSVRKGITKNFDGVFEYLDSPSN</sequence>
<organism evidence="8 9">
    <name type="scientific">Limnobaculum parvum</name>
    <dbReference type="NCBI Taxonomy" id="2172103"/>
    <lineage>
        <taxon>Bacteria</taxon>
        <taxon>Pseudomonadati</taxon>
        <taxon>Pseudomonadota</taxon>
        <taxon>Gammaproteobacteria</taxon>
        <taxon>Enterobacterales</taxon>
        <taxon>Budviciaceae</taxon>
        <taxon>Limnobaculum</taxon>
    </lineage>
</organism>